<keyword evidence="2" id="KW-1185">Reference proteome</keyword>
<dbReference type="OrthoDB" id="2248780at2"/>
<dbReference type="AlphaFoldDB" id="A0A0R1VW46"/>
<dbReference type="InterPro" id="IPR013325">
    <property type="entry name" value="RNA_pol_sigma_r2"/>
</dbReference>
<dbReference type="STRING" id="1423735.FC15_GL001586"/>
<dbReference type="EMBL" id="AZFX01000044">
    <property type="protein sequence ID" value="KRM09815.1"/>
    <property type="molecule type" value="Genomic_DNA"/>
</dbReference>
<dbReference type="GO" id="GO:0006352">
    <property type="term" value="P:DNA-templated transcription initiation"/>
    <property type="evidence" value="ECO:0007669"/>
    <property type="project" value="InterPro"/>
</dbReference>
<evidence type="ECO:0000313" key="2">
    <source>
        <dbReference type="Proteomes" id="UP000051315"/>
    </source>
</evidence>
<dbReference type="PATRIC" id="fig|1423735.3.peg.1645"/>
<protein>
    <submittedName>
        <fullName evidence="1">Uncharacterized protein</fullName>
    </submittedName>
</protein>
<dbReference type="RefSeq" id="WP_057824572.1">
    <property type="nucleotide sequence ID" value="NZ_AZFX01000044.1"/>
</dbReference>
<dbReference type="GO" id="GO:0003700">
    <property type="term" value="F:DNA-binding transcription factor activity"/>
    <property type="evidence" value="ECO:0007669"/>
    <property type="project" value="InterPro"/>
</dbReference>
<proteinExistence type="predicted"/>
<name>A0A0R1VW46_9LACO</name>
<evidence type="ECO:0000313" key="1">
    <source>
        <dbReference type="EMBL" id="KRM09815.1"/>
    </source>
</evidence>
<organism evidence="1 2">
    <name type="scientific">Lapidilactobacillus concavus DSM 17758</name>
    <dbReference type="NCBI Taxonomy" id="1423735"/>
    <lineage>
        <taxon>Bacteria</taxon>
        <taxon>Bacillati</taxon>
        <taxon>Bacillota</taxon>
        <taxon>Bacilli</taxon>
        <taxon>Lactobacillales</taxon>
        <taxon>Lactobacillaceae</taxon>
        <taxon>Lapidilactobacillus</taxon>
    </lineage>
</organism>
<comment type="caution">
    <text evidence="1">The sequence shown here is derived from an EMBL/GenBank/DDBJ whole genome shotgun (WGS) entry which is preliminary data.</text>
</comment>
<accession>A0A0R1VW46</accession>
<reference evidence="1 2" key="1">
    <citation type="journal article" date="2015" name="Genome Announc.">
        <title>Expanding the biotechnology potential of lactobacilli through comparative genomics of 213 strains and associated genera.</title>
        <authorList>
            <person name="Sun Z."/>
            <person name="Harris H.M."/>
            <person name="McCann A."/>
            <person name="Guo C."/>
            <person name="Argimon S."/>
            <person name="Zhang W."/>
            <person name="Yang X."/>
            <person name="Jeffery I.B."/>
            <person name="Cooney J.C."/>
            <person name="Kagawa T.F."/>
            <person name="Liu W."/>
            <person name="Song Y."/>
            <person name="Salvetti E."/>
            <person name="Wrobel A."/>
            <person name="Rasinkangas P."/>
            <person name="Parkhill J."/>
            <person name="Rea M.C."/>
            <person name="O'Sullivan O."/>
            <person name="Ritari J."/>
            <person name="Douillard F.P."/>
            <person name="Paul Ross R."/>
            <person name="Yang R."/>
            <person name="Briner A.E."/>
            <person name="Felis G.E."/>
            <person name="de Vos W.M."/>
            <person name="Barrangou R."/>
            <person name="Klaenhammer T.R."/>
            <person name="Caufield P.W."/>
            <person name="Cui Y."/>
            <person name="Zhang H."/>
            <person name="O'Toole P.W."/>
        </authorList>
    </citation>
    <scope>NUCLEOTIDE SEQUENCE [LARGE SCALE GENOMIC DNA]</scope>
    <source>
        <strain evidence="1 2">DSM 17758</strain>
    </source>
</reference>
<dbReference type="Proteomes" id="UP000051315">
    <property type="component" value="Unassembled WGS sequence"/>
</dbReference>
<dbReference type="SUPFAM" id="SSF88946">
    <property type="entry name" value="Sigma2 domain of RNA polymerase sigma factors"/>
    <property type="match status" value="1"/>
</dbReference>
<sequence>MKNENNEPTARNFTMGLQAALRQQRLLHGAVKKAGIWRQNQDYDDFLQEAFLAFAQAYVNYPADPEVDECFLGYAYQHIVWRLTDLLRKQRYRQAAPLSDWESWHHVSDDTEMELMITLQELAYDRNSIDQLIIRDHFIKGQSLTTIACKAQLSPRTLRKHRTQLREQLAAILDDTKH</sequence>
<gene>
    <name evidence="1" type="ORF">FC15_GL001586</name>
</gene>